<feature type="compositionally biased region" description="Basic residues" evidence="1">
    <location>
        <begin position="145"/>
        <end position="156"/>
    </location>
</feature>
<evidence type="ECO:0000256" key="1">
    <source>
        <dbReference type="SAM" id="MobiDB-lite"/>
    </source>
</evidence>
<feature type="region of interest" description="Disordered" evidence="1">
    <location>
        <begin position="127"/>
        <end position="156"/>
    </location>
</feature>
<evidence type="ECO:0000313" key="3">
    <source>
        <dbReference type="EMBL" id="GEO93917.1"/>
    </source>
</evidence>
<sequence>MPMAALAVLDGAGLLTADGRLPPATVQELVGARICHVPRLHQVLVRPRHRLRRPRWADAPEFDIGRHVRVRPLPQPADEETLLAVCRELNERPPGDGPAAVGDVVPARAARGGASACCCACTTWSPTGSRPWRCSPRSSTPLPRRLPRRLPRSRPR</sequence>
<dbReference type="Proteomes" id="UP000321103">
    <property type="component" value="Unassembled WGS sequence"/>
</dbReference>
<keyword evidence="4" id="KW-1185">Reference proteome</keyword>
<feature type="domain" description="O-acyltransferase WSD1-like N-terminal" evidence="2">
    <location>
        <begin position="30"/>
        <end position="93"/>
    </location>
</feature>
<comment type="caution">
    <text evidence="3">The sequence shown here is derived from an EMBL/GenBank/DDBJ whole genome shotgun (WGS) entry which is preliminary data.</text>
</comment>
<dbReference type="InterPro" id="IPR004255">
    <property type="entry name" value="O-acyltransferase_WSD1_N"/>
</dbReference>
<reference evidence="3 4" key="1">
    <citation type="submission" date="2019-07" db="EMBL/GenBank/DDBJ databases">
        <title>Whole genome shotgun sequence of Kocuria turfanensis NBRC 107627.</title>
        <authorList>
            <person name="Hosoyama A."/>
            <person name="Uohara A."/>
            <person name="Ohji S."/>
            <person name="Ichikawa N."/>
        </authorList>
    </citation>
    <scope>NUCLEOTIDE SEQUENCE [LARGE SCALE GENOMIC DNA]</scope>
    <source>
        <strain evidence="3 4">NBRC 107627</strain>
    </source>
</reference>
<dbReference type="Pfam" id="PF03007">
    <property type="entry name" value="WS_DGAT_cat"/>
    <property type="match status" value="1"/>
</dbReference>
<dbReference type="EMBL" id="BJZS01000002">
    <property type="protein sequence ID" value="GEO93917.1"/>
    <property type="molecule type" value="Genomic_DNA"/>
</dbReference>
<proteinExistence type="predicted"/>
<dbReference type="GO" id="GO:0004144">
    <property type="term" value="F:diacylglycerol O-acyltransferase activity"/>
    <property type="evidence" value="ECO:0007669"/>
    <property type="project" value="InterPro"/>
</dbReference>
<dbReference type="GO" id="GO:0045017">
    <property type="term" value="P:glycerolipid biosynthetic process"/>
    <property type="evidence" value="ECO:0007669"/>
    <property type="project" value="InterPro"/>
</dbReference>
<accession>A0A512I8C7</accession>
<name>A0A512I8C7_9MICC</name>
<evidence type="ECO:0000313" key="4">
    <source>
        <dbReference type="Proteomes" id="UP000321103"/>
    </source>
</evidence>
<organism evidence="3 4">
    <name type="scientific">Kocuria turfanensis</name>
    <dbReference type="NCBI Taxonomy" id="388357"/>
    <lineage>
        <taxon>Bacteria</taxon>
        <taxon>Bacillati</taxon>
        <taxon>Actinomycetota</taxon>
        <taxon>Actinomycetes</taxon>
        <taxon>Micrococcales</taxon>
        <taxon>Micrococcaceae</taxon>
        <taxon>Kocuria</taxon>
    </lineage>
</organism>
<gene>
    <name evidence="3" type="ORF">KTU01_00400</name>
</gene>
<evidence type="ECO:0000259" key="2">
    <source>
        <dbReference type="Pfam" id="PF03007"/>
    </source>
</evidence>
<protein>
    <recommendedName>
        <fullName evidence="2">O-acyltransferase WSD1-like N-terminal domain-containing protein</fullName>
    </recommendedName>
</protein>
<dbReference type="AlphaFoldDB" id="A0A512I8C7"/>